<keyword evidence="2" id="KW-1185">Reference proteome</keyword>
<protein>
    <submittedName>
        <fullName evidence="1">Uncharacterized protein</fullName>
    </submittedName>
</protein>
<accession>A0A8X7BV70</accession>
<reference evidence="1" key="1">
    <citation type="submission" date="2020-08" db="EMBL/GenBank/DDBJ databases">
        <title>Multicomponent nature underlies the extraordinary mechanical properties of spider dragline silk.</title>
        <authorList>
            <person name="Kono N."/>
            <person name="Nakamura H."/>
            <person name="Mori M."/>
            <person name="Yoshida Y."/>
            <person name="Ohtoshi R."/>
            <person name="Malay A.D."/>
            <person name="Moran D.A.P."/>
            <person name="Tomita M."/>
            <person name="Numata K."/>
            <person name="Arakawa K."/>
        </authorList>
    </citation>
    <scope>NUCLEOTIDE SEQUENCE</scope>
</reference>
<sequence>MKSGEFLRPVLRLIPLEVTQKVDLGKPPVDRIFPTNEPTVQLTGKECSSETIPDEPDVQRTVNDFSSETVPEKRSRYGRLIKQINLDKKPGHLAKDCWKKESKSKVEGDAFVCTVESVSESEVWIADSGASAHMTKHEVFADFARFNIT</sequence>
<organism evidence="1 2">
    <name type="scientific">Trichonephila inaurata madagascariensis</name>
    <dbReference type="NCBI Taxonomy" id="2747483"/>
    <lineage>
        <taxon>Eukaryota</taxon>
        <taxon>Metazoa</taxon>
        <taxon>Ecdysozoa</taxon>
        <taxon>Arthropoda</taxon>
        <taxon>Chelicerata</taxon>
        <taxon>Arachnida</taxon>
        <taxon>Araneae</taxon>
        <taxon>Araneomorphae</taxon>
        <taxon>Entelegynae</taxon>
        <taxon>Araneoidea</taxon>
        <taxon>Nephilidae</taxon>
        <taxon>Trichonephila</taxon>
        <taxon>Trichonephila inaurata</taxon>
    </lineage>
</organism>
<comment type="caution">
    <text evidence="1">The sequence shown here is derived from an EMBL/GenBank/DDBJ whole genome shotgun (WGS) entry which is preliminary data.</text>
</comment>
<dbReference type="EMBL" id="BMAV01003534">
    <property type="protein sequence ID" value="GFY43189.1"/>
    <property type="molecule type" value="Genomic_DNA"/>
</dbReference>
<name>A0A8X7BV70_9ARAC</name>
<evidence type="ECO:0000313" key="2">
    <source>
        <dbReference type="Proteomes" id="UP000886998"/>
    </source>
</evidence>
<dbReference type="Proteomes" id="UP000886998">
    <property type="component" value="Unassembled WGS sequence"/>
</dbReference>
<evidence type="ECO:0000313" key="1">
    <source>
        <dbReference type="EMBL" id="GFY43189.1"/>
    </source>
</evidence>
<dbReference type="AlphaFoldDB" id="A0A8X7BV70"/>
<proteinExistence type="predicted"/>
<gene>
    <name evidence="1" type="ORF">TNIN_378051</name>
</gene>